<dbReference type="Pfam" id="PF09335">
    <property type="entry name" value="VTT_dom"/>
    <property type="match status" value="1"/>
</dbReference>
<protein>
    <submittedName>
        <fullName evidence="9">VTT domain-containing protein</fullName>
    </submittedName>
</protein>
<dbReference type="Proteomes" id="UP000613030">
    <property type="component" value="Unassembled WGS sequence"/>
</dbReference>
<keyword evidence="5 7" id="KW-1133">Transmembrane helix</keyword>
<evidence type="ECO:0000256" key="1">
    <source>
        <dbReference type="ARBA" id="ARBA00004651"/>
    </source>
</evidence>
<proteinExistence type="inferred from homology"/>
<sequence>MLGAALSFRDLLNPETIIQYGGLVLLIGIIFAETGLFFGFFLPGDSLLFAAGLLCESKYLSTPVGILIPLLILAAILGSTVGYGIGRWAKNYLEHRKENFFYKKKYIDMTETFYQRHGMMAFVLGRFLPIVRTFVPILAGMARIDFKKFWIYNLLGATAWIVSMVLAGYLLGNAFPGLIDHLEIIVVVMILVSTIPVITTFLRSQRKVLKEKVK</sequence>
<dbReference type="PANTHER" id="PTHR30353:SF0">
    <property type="entry name" value="TRANSMEMBRANE PROTEIN"/>
    <property type="match status" value="1"/>
</dbReference>
<comment type="similarity">
    <text evidence="2 7">Belongs to the DedA family.</text>
</comment>
<dbReference type="RefSeq" id="WP_202014907.1">
    <property type="nucleotide sequence ID" value="NZ_JAERRB010000013.1"/>
</dbReference>
<feature type="transmembrane region" description="Helical" evidence="7">
    <location>
        <begin position="151"/>
        <end position="172"/>
    </location>
</feature>
<feature type="transmembrane region" description="Helical" evidence="7">
    <location>
        <begin position="184"/>
        <end position="202"/>
    </location>
</feature>
<evidence type="ECO:0000256" key="4">
    <source>
        <dbReference type="ARBA" id="ARBA00022692"/>
    </source>
</evidence>
<keyword evidence="6 7" id="KW-0472">Membrane</keyword>
<evidence type="ECO:0000256" key="3">
    <source>
        <dbReference type="ARBA" id="ARBA00022475"/>
    </source>
</evidence>
<keyword evidence="4 7" id="KW-0812">Transmembrane</keyword>
<feature type="domain" description="VTT" evidence="8">
    <location>
        <begin position="42"/>
        <end position="169"/>
    </location>
</feature>
<evidence type="ECO:0000259" key="8">
    <source>
        <dbReference type="Pfam" id="PF09335"/>
    </source>
</evidence>
<evidence type="ECO:0000256" key="7">
    <source>
        <dbReference type="RuleBase" id="RU367016"/>
    </source>
</evidence>
<dbReference type="PANTHER" id="PTHR30353">
    <property type="entry name" value="INNER MEMBRANE PROTEIN DEDA-RELATED"/>
    <property type="match status" value="1"/>
</dbReference>
<comment type="subcellular location">
    <subcellularLocation>
        <location evidence="1 7">Cell membrane</location>
        <topology evidence="1 7">Multi-pass membrane protein</topology>
    </subcellularLocation>
</comment>
<evidence type="ECO:0000256" key="6">
    <source>
        <dbReference type="ARBA" id="ARBA00023136"/>
    </source>
</evidence>
<comment type="caution">
    <text evidence="9">The sequence shown here is derived from an EMBL/GenBank/DDBJ whole genome shotgun (WGS) entry which is preliminary data.</text>
</comment>
<evidence type="ECO:0000313" key="10">
    <source>
        <dbReference type="Proteomes" id="UP000613030"/>
    </source>
</evidence>
<evidence type="ECO:0000256" key="2">
    <source>
        <dbReference type="ARBA" id="ARBA00010792"/>
    </source>
</evidence>
<organism evidence="9 10">
    <name type="scientific">Chryseolinea lacunae</name>
    <dbReference type="NCBI Taxonomy" id="2801331"/>
    <lineage>
        <taxon>Bacteria</taxon>
        <taxon>Pseudomonadati</taxon>
        <taxon>Bacteroidota</taxon>
        <taxon>Cytophagia</taxon>
        <taxon>Cytophagales</taxon>
        <taxon>Fulvivirgaceae</taxon>
        <taxon>Chryseolinea</taxon>
    </lineage>
</organism>
<feature type="transmembrane region" description="Helical" evidence="7">
    <location>
        <begin position="20"/>
        <end position="43"/>
    </location>
</feature>
<dbReference type="EMBL" id="JAERRB010000013">
    <property type="protein sequence ID" value="MBL0744901.1"/>
    <property type="molecule type" value="Genomic_DNA"/>
</dbReference>
<name>A0ABS1KZL2_9BACT</name>
<reference evidence="9 10" key="1">
    <citation type="submission" date="2021-01" db="EMBL/GenBank/DDBJ databases">
        <title>Chryseolinea sp. Jin1 Genome sequencing and assembly.</title>
        <authorList>
            <person name="Kim I."/>
        </authorList>
    </citation>
    <scope>NUCLEOTIDE SEQUENCE [LARGE SCALE GENOMIC DNA]</scope>
    <source>
        <strain evidence="9 10">Jin1</strain>
    </source>
</reference>
<accession>A0ABS1KZL2</accession>
<keyword evidence="10" id="KW-1185">Reference proteome</keyword>
<evidence type="ECO:0000256" key="5">
    <source>
        <dbReference type="ARBA" id="ARBA00022989"/>
    </source>
</evidence>
<feature type="transmembrane region" description="Helical" evidence="7">
    <location>
        <begin position="64"/>
        <end position="85"/>
    </location>
</feature>
<evidence type="ECO:0000313" key="9">
    <source>
        <dbReference type="EMBL" id="MBL0744901.1"/>
    </source>
</evidence>
<dbReference type="InterPro" id="IPR032816">
    <property type="entry name" value="VTT_dom"/>
</dbReference>
<dbReference type="InterPro" id="IPR032818">
    <property type="entry name" value="DedA-like"/>
</dbReference>
<gene>
    <name evidence="9" type="ORF">JI741_26955</name>
</gene>
<keyword evidence="3 7" id="KW-1003">Cell membrane</keyword>